<dbReference type="AlphaFoldDB" id="A0A022PRE3"/>
<keyword evidence="1" id="KW-0732">Signal</keyword>
<organism evidence="2 3">
    <name type="scientific">Erythranthe guttata</name>
    <name type="common">Yellow monkey flower</name>
    <name type="synonym">Mimulus guttatus</name>
    <dbReference type="NCBI Taxonomy" id="4155"/>
    <lineage>
        <taxon>Eukaryota</taxon>
        <taxon>Viridiplantae</taxon>
        <taxon>Streptophyta</taxon>
        <taxon>Embryophyta</taxon>
        <taxon>Tracheophyta</taxon>
        <taxon>Spermatophyta</taxon>
        <taxon>Magnoliopsida</taxon>
        <taxon>eudicotyledons</taxon>
        <taxon>Gunneridae</taxon>
        <taxon>Pentapetalae</taxon>
        <taxon>asterids</taxon>
        <taxon>lamiids</taxon>
        <taxon>Lamiales</taxon>
        <taxon>Phrymaceae</taxon>
        <taxon>Erythranthe</taxon>
    </lineage>
</organism>
<evidence type="ECO:0000313" key="3">
    <source>
        <dbReference type="Proteomes" id="UP000030748"/>
    </source>
</evidence>
<protein>
    <submittedName>
        <fullName evidence="2">Uncharacterized protein</fullName>
    </submittedName>
</protein>
<accession>A0A022PRE3</accession>
<reference evidence="2 3" key="1">
    <citation type="journal article" date="2013" name="Proc. Natl. Acad. Sci. U.S.A.">
        <title>Fine-scale variation in meiotic recombination in Mimulus inferred from population shotgun sequencing.</title>
        <authorList>
            <person name="Hellsten U."/>
            <person name="Wright K.M."/>
            <person name="Jenkins J."/>
            <person name="Shu S."/>
            <person name="Yuan Y."/>
            <person name="Wessler S.R."/>
            <person name="Schmutz J."/>
            <person name="Willis J.H."/>
            <person name="Rokhsar D.S."/>
        </authorList>
    </citation>
    <scope>NUCLEOTIDE SEQUENCE [LARGE SCALE GENOMIC DNA]</scope>
    <source>
        <strain evidence="3">cv. DUN x IM62</strain>
    </source>
</reference>
<feature type="signal peptide" evidence="1">
    <location>
        <begin position="1"/>
        <end position="19"/>
    </location>
</feature>
<keyword evidence="3" id="KW-1185">Reference proteome</keyword>
<dbReference type="EMBL" id="KI632336">
    <property type="protein sequence ID" value="EYU18341.1"/>
    <property type="molecule type" value="Genomic_DNA"/>
</dbReference>
<sequence>MSTIYFLMFLLSLVAISTATTAGQTGEHWRQMPLVNRVHSRSSTWAKARNHHQLSEAVEKRSLWKAPEEYSGMHQAEKLMPTGLMSRKITMEKNMKEFKARENRVAGYSSGAGKDHVAKLNKHDQMMFVQGGYKRANMHTLEEASTKNKRPAGYRAKMTHINKKI</sequence>
<evidence type="ECO:0000313" key="2">
    <source>
        <dbReference type="EMBL" id="EYU18341.1"/>
    </source>
</evidence>
<name>A0A022PRE3_ERYGU</name>
<proteinExistence type="predicted"/>
<evidence type="ECO:0000256" key="1">
    <source>
        <dbReference type="SAM" id="SignalP"/>
    </source>
</evidence>
<gene>
    <name evidence="2" type="ORF">MIMGU_mgv1a015177mg</name>
</gene>
<feature type="chain" id="PRO_5001503520" evidence="1">
    <location>
        <begin position="20"/>
        <end position="165"/>
    </location>
</feature>
<dbReference type="Proteomes" id="UP000030748">
    <property type="component" value="Unassembled WGS sequence"/>
</dbReference>